<protein>
    <submittedName>
        <fullName evidence="1">Uncharacterized protein</fullName>
    </submittedName>
</protein>
<sequence length="172" mass="20714">MKYWYKQNKFPVASGYCYFNKQEFYRFMKSNDFLEVSMGVPYNVRNFLESGRNKYERNHMYEYDGLEWLLHKPMMFKNRITNKSCIVLQPYTYSEPLISICERVNLWADKHNVHVEVYDSRFSWYYPGMTIIIIISLPGTHIKVRKILNTEHRIDGWNKKAPVNATNIDKSK</sequence>
<proteinExistence type="predicted"/>
<evidence type="ECO:0000313" key="1">
    <source>
        <dbReference type="EMBL" id="DAE03950.1"/>
    </source>
</evidence>
<dbReference type="EMBL" id="BK015379">
    <property type="protein sequence ID" value="DAE03950.1"/>
    <property type="molecule type" value="Genomic_DNA"/>
</dbReference>
<organism evidence="1">
    <name type="scientific">Myoviridae sp. ct2cn10</name>
    <dbReference type="NCBI Taxonomy" id="2825022"/>
    <lineage>
        <taxon>Viruses</taxon>
        <taxon>Duplodnaviria</taxon>
        <taxon>Heunggongvirae</taxon>
        <taxon>Uroviricota</taxon>
        <taxon>Caudoviricetes</taxon>
    </lineage>
</organism>
<accession>A0A8S5PA53</accession>
<name>A0A8S5PA53_9CAUD</name>
<reference evidence="1" key="1">
    <citation type="journal article" date="2021" name="Proc. Natl. Acad. Sci. U.S.A.">
        <title>A Catalog of Tens of Thousands of Viruses from Human Metagenomes Reveals Hidden Associations with Chronic Diseases.</title>
        <authorList>
            <person name="Tisza M.J."/>
            <person name="Buck C.B."/>
        </authorList>
    </citation>
    <scope>NUCLEOTIDE SEQUENCE</scope>
    <source>
        <strain evidence="1">Ct2cn10</strain>
    </source>
</reference>